<accession>G9ETT5</accession>
<evidence type="ECO:0000256" key="1">
    <source>
        <dbReference type="SAM" id="SignalP"/>
    </source>
</evidence>
<reference evidence="2 3" key="1">
    <citation type="journal article" date="2011" name="BMC Genomics">
        <title>Insight into cross-talk between intra-amoebal pathogens.</title>
        <authorList>
            <person name="Gimenez G."/>
            <person name="Bertelli C."/>
            <person name="Moliner C."/>
            <person name="Robert C."/>
            <person name="Raoult D."/>
            <person name="Fournier P.E."/>
            <person name="Greub G."/>
        </authorList>
    </citation>
    <scope>NUCLEOTIDE SEQUENCE [LARGE SCALE GENOMIC DNA]</scope>
    <source>
        <strain evidence="2 3">LLAP12</strain>
    </source>
</reference>
<dbReference type="InParanoid" id="G9ETT5"/>
<proteinExistence type="predicted"/>
<name>G9ETT5_9GAMM</name>
<dbReference type="AlphaFoldDB" id="G9ETT5"/>
<gene>
    <name evidence="2" type="ORF">LDG_8721</name>
</gene>
<organism evidence="2 3">
    <name type="scientific">Legionella drancourtii LLAP12</name>
    <dbReference type="NCBI Taxonomy" id="658187"/>
    <lineage>
        <taxon>Bacteria</taxon>
        <taxon>Pseudomonadati</taxon>
        <taxon>Pseudomonadota</taxon>
        <taxon>Gammaproteobacteria</taxon>
        <taxon>Legionellales</taxon>
        <taxon>Legionellaceae</taxon>
        <taxon>Legionella</taxon>
    </lineage>
</organism>
<dbReference type="HOGENOM" id="CLU_077404_1_0_6"/>
<dbReference type="eggNOG" id="COG2067">
    <property type="taxonomic scope" value="Bacteria"/>
</dbReference>
<sequence length="254" mass="27998">MNLKNVTKSLRGLLATASMASSAADSVQMDVAPYLWATSMHGQVQVGPERVSVSQSFADLMKHFQGGGMLFVNIHKNKWGLFGNALYSVLKDNNTLHTIPVGARNNFGIFSGGLSYALINKPVFDAQSPALTLELFAGARFTLNDTKISLGPFTFKDNQSWTDPIAGARLTIPLKPRLHFIISGDAGGANSHYSYDAQTYFGYQTIKPVLFNNMTLYLGYRFLHQRFASGSGLRYYLWDMDISGPVLGFKTVFE</sequence>
<feature type="chain" id="PRO_5003521330" description="Outer membrane protein beta-barrel domain-containing protein" evidence="1">
    <location>
        <begin position="24"/>
        <end position="254"/>
    </location>
</feature>
<keyword evidence="3" id="KW-1185">Reference proteome</keyword>
<dbReference type="EMBL" id="JH413848">
    <property type="protein sequence ID" value="EHL29286.1"/>
    <property type="molecule type" value="Genomic_DNA"/>
</dbReference>
<protein>
    <recommendedName>
        <fullName evidence="4">Outer membrane protein beta-barrel domain-containing protein</fullName>
    </recommendedName>
</protein>
<dbReference type="RefSeq" id="WP_006872589.1">
    <property type="nucleotide sequence ID" value="NZ_JH413848.1"/>
</dbReference>
<keyword evidence="1" id="KW-0732">Signal</keyword>
<evidence type="ECO:0000313" key="2">
    <source>
        <dbReference type="EMBL" id="EHL29286.1"/>
    </source>
</evidence>
<dbReference type="Proteomes" id="UP000002770">
    <property type="component" value="Unassembled WGS sequence"/>
</dbReference>
<feature type="signal peptide" evidence="1">
    <location>
        <begin position="1"/>
        <end position="23"/>
    </location>
</feature>
<dbReference type="OrthoDB" id="6555107at2"/>
<dbReference type="STRING" id="658187.LDG_8721"/>
<evidence type="ECO:0008006" key="4">
    <source>
        <dbReference type="Google" id="ProtNLM"/>
    </source>
</evidence>
<evidence type="ECO:0000313" key="3">
    <source>
        <dbReference type="Proteomes" id="UP000002770"/>
    </source>
</evidence>